<evidence type="ECO:0000313" key="3">
    <source>
        <dbReference type="Proteomes" id="UP001291653"/>
    </source>
</evidence>
<evidence type="ECO:0000256" key="1">
    <source>
        <dbReference type="SAM" id="MobiDB-lite"/>
    </source>
</evidence>
<evidence type="ECO:0000313" key="2">
    <source>
        <dbReference type="EMBL" id="GLF95201.1"/>
    </source>
</evidence>
<protein>
    <submittedName>
        <fullName evidence="2">Uncharacterized protein</fullName>
    </submittedName>
</protein>
<dbReference type="EMBL" id="BSBI01000004">
    <property type="protein sequence ID" value="GLF95201.1"/>
    <property type="molecule type" value="Genomic_DNA"/>
</dbReference>
<name>A0ABQ5NXX8_9ACTN</name>
<keyword evidence="3" id="KW-1185">Reference proteome</keyword>
<proteinExistence type="predicted"/>
<organism evidence="2 3">
    <name type="scientific">Streptomyces yaizuensis</name>
    <dbReference type="NCBI Taxonomy" id="2989713"/>
    <lineage>
        <taxon>Bacteria</taxon>
        <taxon>Bacillati</taxon>
        <taxon>Actinomycetota</taxon>
        <taxon>Actinomycetes</taxon>
        <taxon>Kitasatosporales</taxon>
        <taxon>Streptomycetaceae</taxon>
        <taxon>Streptomyces</taxon>
    </lineage>
</organism>
<gene>
    <name evidence="2" type="ORF">SYYSPA8_12910</name>
</gene>
<accession>A0ABQ5NXX8</accession>
<comment type="caution">
    <text evidence="2">The sequence shown here is derived from an EMBL/GenBank/DDBJ whole genome shotgun (WGS) entry which is preliminary data.</text>
</comment>
<sequence>MNPPPSPADHDRARRLARLSLEAGRGTQKDIIDGTGYSRETVRRLIGQGLELLPGPADETGQGSGTPRAQQLD</sequence>
<feature type="region of interest" description="Disordered" evidence="1">
    <location>
        <begin position="51"/>
        <end position="73"/>
    </location>
</feature>
<dbReference type="RefSeq" id="WP_323447255.1">
    <property type="nucleotide sequence ID" value="NZ_BSBI01000004.1"/>
</dbReference>
<reference evidence="2 3" key="1">
    <citation type="submission" date="2022-10" db="EMBL/GenBank/DDBJ databases">
        <title>Draft genome sequence of Streptomyces sp. YSPA8.</title>
        <authorList>
            <person name="Moriuchi R."/>
            <person name="Dohra H."/>
            <person name="Yamamura H."/>
            <person name="Kodani S."/>
        </authorList>
    </citation>
    <scope>NUCLEOTIDE SEQUENCE [LARGE SCALE GENOMIC DNA]</scope>
    <source>
        <strain evidence="2 3">YSPA8</strain>
    </source>
</reference>
<dbReference type="Proteomes" id="UP001291653">
    <property type="component" value="Unassembled WGS sequence"/>
</dbReference>